<dbReference type="SMART" id="SM00642">
    <property type="entry name" value="Aamy"/>
    <property type="match status" value="1"/>
</dbReference>
<dbReference type="Pfam" id="PF02922">
    <property type="entry name" value="CBM_48"/>
    <property type="match status" value="1"/>
</dbReference>
<evidence type="ECO:0000259" key="2">
    <source>
        <dbReference type="SMART" id="SM00642"/>
    </source>
</evidence>
<dbReference type="EMBL" id="CP001098">
    <property type="protein sequence ID" value="ACL70138.1"/>
    <property type="molecule type" value="Genomic_DNA"/>
</dbReference>
<proteinExistence type="inferred from homology"/>
<dbReference type="InterPro" id="IPR049117">
    <property type="entry name" value="pulA_all-beta"/>
</dbReference>
<dbReference type="CAZy" id="CBM48">
    <property type="family name" value="Carbohydrate-Binding Module Family 48"/>
</dbReference>
<dbReference type="GO" id="GO:0051060">
    <property type="term" value="F:pullulanase activity"/>
    <property type="evidence" value="ECO:0007669"/>
    <property type="project" value="UniProtKB-EC"/>
</dbReference>
<organism evidence="3 4">
    <name type="scientific">Halothermothrix orenii (strain H 168 / OCM 544 / DSM 9562)</name>
    <dbReference type="NCBI Taxonomy" id="373903"/>
    <lineage>
        <taxon>Bacteria</taxon>
        <taxon>Bacillati</taxon>
        <taxon>Bacillota</taxon>
        <taxon>Clostridia</taxon>
        <taxon>Halanaerobiales</taxon>
        <taxon>Halothermotrichaceae</taxon>
        <taxon>Halothermothrix</taxon>
    </lineage>
</organism>
<keyword evidence="3" id="KW-0378">Hydrolase</keyword>
<dbReference type="GO" id="GO:0005975">
    <property type="term" value="P:carbohydrate metabolic process"/>
    <property type="evidence" value="ECO:0007669"/>
    <property type="project" value="InterPro"/>
</dbReference>
<evidence type="ECO:0000313" key="3">
    <source>
        <dbReference type="EMBL" id="ACL70138.1"/>
    </source>
</evidence>
<dbReference type="CDD" id="cd11341">
    <property type="entry name" value="AmyAc_Pullulanase_LD-like"/>
    <property type="match status" value="1"/>
</dbReference>
<keyword evidence="4" id="KW-1185">Reference proteome</keyword>
<dbReference type="InterPro" id="IPR004193">
    <property type="entry name" value="Glyco_hydro_13_N"/>
</dbReference>
<dbReference type="InterPro" id="IPR014756">
    <property type="entry name" value="Ig_E-set"/>
</dbReference>
<dbReference type="SUPFAM" id="SSF81296">
    <property type="entry name" value="E set domains"/>
    <property type="match status" value="1"/>
</dbReference>
<evidence type="ECO:0000313" key="4">
    <source>
        <dbReference type="Proteomes" id="UP000000719"/>
    </source>
</evidence>
<sequence>MKKNKKDFETSTEIAVKKKGFYYGGDDLGVLYTPSRTTFRFWSPLARWAKVYIFSNENSENPEIVSDFKKEAGGSWVAEVSGDLEGKYYIYELEVNGKVNRVVDPYARALSTNSKRGLIVNMDKTNPPGWEKDERVTLQKPQDAIIYEVHVRDFSSSPHSGIVNKGKYLAFTEGGTTGPGGVKTGLDHLKELGVTHVHLLPVFDFGSVDDLNDKEYNWGYDPLFYNTPEGSYSTNPSDDSRIKEFKQLVKSLHENGIGVIMDVVYNHTYYTRKSAFDLIVPQYYYRFDHDGNYSNGSGCGNEVASEKPMVRKFIIDSVKYWAEEYHIDGFRFDLMALIDRETIKHIEHTLHEIDPSIIIYGEPWTGGLTTLDPERQLLKGAQKGMKVAVFNDNFRNAIKGDNDGFGKGFASGAPGLEHAIKRGVVGAIYYNDEINDFSSEPRETVNYVSSHDNLTLWDKLCKSNGEDEEWVRIRMDHLSQAIIFTSQGVAFIQGGEEFLRTKFGNHNSYNAGDEVNQLKWERKSKYLKTFKYYKGLITLRREHPAFRMTNAEQIRKKLEFLETLPNTVGFILKDYANGDNWKNIVVLYNPNREAITFNLPYEGAWNVVVYEEEAGTDTIFTVKNGEVKVPLISTVVLYQD</sequence>
<dbReference type="RefSeq" id="WP_012636321.1">
    <property type="nucleotide sequence ID" value="NC_011899.1"/>
</dbReference>
<dbReference type="Gene3D" id="2.60.40.10">
    <property type="entry name" value="Immunoglobulins"/>
    <property type="match status" value="1"/>
</dbReference>
<keyword evidence="3" id="KW-0326">Glycosidase</keyword>
<name>B8CXW9_HALOH</name>
<dbReference type="Proteomes" id="UP000000719">
    <property type="component" value="Chromosome"/>
</dbReference>
<dbReference type="CDD" id="cd02860">
    <property type="entry name" value="E_set_Pullulanase"/>
    <property type="match status" value="1"/>
</dbReference>
<dbReference type="Gene3D" id="2.60.40.1180">
    <property type="entry name" value="Golgi alpha-mannosidase II"/>
    <property type="match status" value="1"/>
</dbReference>
<dbReference type="HOGENOM" id="CLU_004744_4_1_9"/>
<dbReference type="Pfam" id="PF00128">
    <property type="entry name" value="Alpha-amylase"/>
    <property type="match status" value="1"/>
</dbReference>
<dbReference type="InterPro" id="IPR017853">
    <property type="entry name" value="GH"/>
</dbReference>
<gene>
    <name evidence="3" type="ordered locus">Hore_13880</name>
</gene>
<reference evidence="3 4" key="1">
    <citation type="journal article" date="2009" name="PLoS ONE">
        <title>Genome analysis of the anaerobic thermohalophilic bacterium Halothermothrix orenii.</title>
        <authorList>
            <person name="Mavromatis K."/>
            <person name="Ivanova N."/>
            <person name="Anderson I."/>
            <person name="Lykidis A."/>
            <person name="Hooper S.D."/>
            <person name="Sun H."/>
            <person name="Kunin V."/>
            <person name="Lapidus A."/>
            <person name="Hugenholtz P."/>
            <person name="Patel B."/>
            <person name="Kyrpides N.C."/>
        </authorList>
    </citation>
    <scope>NUCLEOTIDE SEQUENCE [LARGE SCALE GENOMIC DNA]</scope>
    <source>
        <strain evidence="4">H 168 / OCM 544 / DSM 9562</strain>
    </source>
</reference>
<dbReference type="InterPro" id="IPR006047">
    <property type="entry name" value="GH13_cat_dom"/>
</dbReference>
<dbReference type="SUPFAM" id="SSF51445">
    <property type="entry name" value="(Trans)glycosidases"/>
    <property type="match status" value="1"/>
</dbReference>
<dbReference type="eggNOG" id="COG1523">
    <property type="taxonomic scope" value="Bacteria"/>
</dbReference>
<dbReference type="CAZy" id="GH13">
    <property type="family name" value="Glycoside Hydrolase Family 13"/>
</dbReference>
<comment type="similarity">
    <text evidence="1">Belongs to the glycosyl hydrolase 13 family.</text>
</comment>
<dbReference type="Gene3D" id="3.20.20.80">
    <property type="entry name" value="Glycosidases"/>
    <property type="match status" value="1"/>
</dbReference>
<dbReference type="Pfam" id="PF21653">
    <property type="entry name" value="pulA_all-beta"/>
    <property type="match status" value="1"/>
</dbReference>
<accession>B8CXW9</accession>
<dbReference type="NCBIfam" id="TIGR02104">
    <property type="entry name" value="pulA_typeI"/>
    <property type="match status" value="1"/>
</dbReference>
<feature type="domain" description="Glycosyl hydrolase family 13 catalytic" evidence="2">
    <location>
        <begin position="148"/>
        <end position="540"/>
    </location>
</feature>
<evidence type="ECO:0000256" key="1">
    <source>
        <dbReference type="ARBA" id="ARBA00008061"/>
    </source>
</evidence>
<dbReference type="InterPro" id="IPR013783">
    <property type="entry name" value="Ig-like_fold"/>
</dbReference>
<dbReference type="KEGG" id="hor:Hore_13880"/>
<dbReference type="InterPro" id="IPR013780">
    <property type="entry name" value="Glyco_hydro_b"/>
</dbReference>
<dbReference type="OrthoDB" id="9800174at2"/>
<dbReference type="EC" id="3.2.1.41" evidence="3"/>
<dbReference type="STRING" id="373903.Hore_13880"/>
<dbReference type="InterPro" id="IPR011840">
    <property type="entry name" value="PulA_typeI"/>
</dbReference>
<dbReference type="AlphaFoldDB" id="B8CXW9"/>
<dbReference type="PANTHER" id="PTHR43002">
    <property type="entry name" value="GLYCOGEN DEBRANCHING ENZYME"/>
    <property type="match status" value="1"/>
</dbReference>
<dbReference type="SMR" id="B8CXW9"/>
<protein>
    <submittedName>
        <fullName evidence="3">Pullulanase, type I</fullName>
        <ecNumber evidence="3">3.2.1.41</ecNumber>
    </submittedName>
</protein>